<dbReference type="Gene3D" id="3.40.33.10">
    <property type="entry name" value="CAP"/>
    <property type="match status" value="1"/>
</dbReference>
<feature type="region of interest" description="Disordered" evidence="1">
    <location>
        <begin position="1"/>
        <end position="21"/>
    </location>
</feature>
<dbReference type="InterPro" id="IPR001283">
    <property type="entry name" value="CRISP-related"/>
</dbReference>
<dbReference type="RefSeq" id="XP_018071978.1">
    <property type="nucleotide sequence ID" value="XM_018208397.1"/>
</dbReference>
<name>A0A194XBT3_MOLSC</name>
<dbReference type="EMBL" id="KQ947414">
    <property type="protein sequence ID" value="KUJ17623.1"/>
    <property type="molecule type" value="Genomic_DNA"/>
</dbReference>
<gene>
    <name evidence="3" type="ORF">LY89DRAFT_557450</name>
</gene>
<evidence type="ECO:0000256" key="1">
    <source>
        <dbReference type="SAM" id="MobiDB-lite"/>
    </source>
</evidence>
<dbReference type="GeneID" id="28818123"/>
<dbReference type="AlphaFoldDB" id="A0A194XBT3"/>
<dbReference type="KEGG" id="psco:LY89DRAFT_557450"/>
<accession>A0A194XBT3</accession>
<dbReference type="InParanoid" id="A0A194XBT3"/>
<feature type="non-terminal residue" evidence="3">
    <location>
        <position position="1"/>
    </location>
</feature>
<dbReference type="GO" id="GO:0005576">
    <property type="term" value="C:extracellular region"/>
    <property type="evidence" value="ECO:0007669"/>
    <property type="project" value="InterPro"/>
</dbReference>
<dbReference type="SMART" id="SM00198">
    <property type="entry name" value="SCP"/>
    <property type="match status" value="1"/>
</dbReference>
<dbReference type="Pfam" id="PF00188">
    <property type="entry name" value="CAP"/>
    <property type="match status" value="1"/>
</dbReference>
<dbReference type="InterPro" id="IPR014044">
    <property type="entry name" value="CAP_dom"/>
</dbReference>
<evidence type="ECO:0000313" key="3">
    <source>
        <dbReference type="EMBL" id="KUJ17623.1"/>
    </source>
</evidence>
<feature type="non-terminal residue" evidence="3">
    <location>
        <position position="156"/>
    </location>
</feature>
<dbReference type="Proteomes" id="UP000070700">
    <property type="component" value="Unassembled WGS sequence"/>
</dbReference>
<sequence>TVSSSTIPSAAPTGSSLPTLSTPTDYASTGVYYHNKHRMNHSAPLTTWNSAQALIAAEIASSCIFAHNMTVSGGTYGQNLAAYGSTGAVQSIPPPLMLATSIVNQWYYSEVANFLPSYYGEATPDMSNFAGWGHFSQVVWKGSTSVGCASQSCGAG</sequence>
<protein>
    <submittedName>
        <fullName evidence="3">PR-1-like protein</fullName>
    </submittedName>
</protein>
<reference evidence="3 4" key="1">
    <citation type="submission" date="2015-10" db="EMBL/GenBank/DDBJ databases">
        <title>Full genome of DAOMC 229536 Phialocephala scopiformis, a fungal endophyte of spruce producing the potent anti-insectan compound rugulosin.</title>
        <authorList>
            <consortium name="DOE Joint Genome Institute"/>
            <person name="Walker A.K."/>
            <person name="Frasz S.L."/>
            <person name="Seifert K.A."/>
            <person name="Miller J.D."/>
            <person name="Mondo S.J."/>
            <person name="Labutti K."/>
            <person name="Lipzen A."/>
            <person name="Dockter R."/>
            <person name="Kennedy M."/>
            <person name="Grigoriev I.V."/>
            <person name="Spatafora J.W."/>
        </authorList>
    </citation>
    <scope>NUCLEOTIDE SEQUENCE [LARGE SCALE GENOMIC DNA]</scope>
    <source>
        <strain evidence="3 4">CBS 120377</strain>
    </source>
</reference>
<dbReference type="CDD" id="cd05380">
    <property type="entry name" value="CAP_euk"/>
    <property type="match status" value="1"/>
</dbReference>
<dbReference type="PROSITE" id="PS01009">
    <property type="entry name" value="CRISP_1"/>
    <property type="match status" value="1"/>
</dbReference>
<dbReference type="OrthoDB" id="337038at2759"/>
<evidence type="ECO:0000313" key="4">
    <source>
        <dbReference type="Proteomes" id="UP000070700"/>
    </source>
</evidence>
<feature type="compositionally biased region" description="Low complexity" evidence="1">
    <location>
        <begin position="12"/>
        <end position="21"/>
    </location>
</feature>
<organism evidence="3 4">
    <name type="scientific">Mollisia scopiformis</name>
    <name type="common">Conifer needle endophyte fungus</name>
    <name type="synonym">Phialocephala scopiformis</name>
    <dbReference type="NCBI Taxonomy" id="149040"/>
    <lineage>
        <taxon>Eukaryota</taxon>
        <taxon>Fungi</taxon>
        <taxon>Dikarya</taxon>
        <taxon>Ascomycota</taxon>
        <taxon>Pezizomycotina</taxon>
        <taxon>Leotiomycetes</taxon>
        <taxon>Helotiales</taxon>
        <taxon>Mollisiaceae</taxon>
        <taxon>Mollisia</taxon>
    </lineage>
</organism>
<evidence type="ECO:0000259" key="2">
    <source>
        <dbReference type="SMART" id="SM00198"/>
    </source>
</evidence>
<dbReference type="PANTHER" id="PTHR10334">
    <property type="entry name" value="CYSTEINE-RICH SECRETORY PROTEIN-RELATED"/>
    <property type="match status" value="1"/>
</dbReference>
<proteinExistence type="predicted"/>
<dbReference type="InterPro" id="IPR035940">
    <property type="entry name" value="CAP_sf"/>
</dbReference>
<dbReference type="SUPFAM" id="SSF55797">
    <property type="entry name" value="PR-1-like"/>
    <property type="match status" value="1"/>
</dbReference>
<dbReference type="InterPro" id="IPR018244">
    <property type="entry name" value="Allrgn_V5/Tpx1_CS"/>
</dbReference>
<keyword evidence="4" id="KW-1185">Reference proteome</keyword>
<feature type="domain" description="SCP" evidence="2">
    <location>
        <begin position="25"/>
        <end position="156"/>
    </location>
</feature>